<dbReference type="InterPro" id="IPR012569">
    <property type="entry name" value="Inl_IR"/>
</dbReference>
<dbReference type="GO" id="GO:0005576">
    <property type="term" value="C:extracellular region"/>
    <property type="evidence" value="ECO:0007669"/>
    <property type="project" value="UniProtKB-SubCell"/>
</dbReference>
<comment type="subcellular location">
    <subcellularLocation>
        <location evidence="1">Secreted</location>
    </subcellularLocation>
</comment>
<dbReference type="InterPro" id="IPR050836">
    <property type="entry name" value="SDS22/Internalin_LRR"/>
</dbReference>
<feature type="region of interest" description="Disordered" evidence="7">
    <location>
        <begin position="54"/>
        <end position="121"/>
    </location>
</feature>
<evidence type="ECO:0000256" key="6">
    <source>
        <dbReference type="ARBA" id="ARBA00022737"/>
    </source>
</evidence>
<dbReference type="InterPro" id="IPR014755">
    <property type="entry name" value="Cu-Rt/internalin_Ig-like"/>
</dbReference>
<dbReference type="Gene3D" id="3.80.10.10">
    <property type="entry name" value="Ribonuclease Inhibitor"/>
    <property type="match status" value="1"/>
</dbReference>
<dbReference type="PANTHER" id="PTHR46652">
    <property type="entry name" value="LEUCINE-RICH REPEAT AND IQ DOMAIN-CONTAINING PROTEIN 1-RELATED"/>
    <property type="match status" value="1"/>
</dbReference>
<feature type="compositionally biased region" description="Polar residues" evidence="7">
    <location>
        <begin position="84"/>
        <end position="107"/>
    </location>
</feature>
<organism evidence="10">
    <name type="scientific">Listeria monocytogenes</name>
    <dbReference type="NCBI Taxonomy" id="1639"/>
    <lineage>
        <taxon>Bacteria</taxon>
        <taxon>Bacillati</taxon>
        <taxon>Bacillota</taxon>
        <taxon>Bacilli</taxon>
        <taxon>Bacillales</taxon>
        <taxon>Listeriaceae</taxon>
        <taxon>Listeria</taxon>
    </lineage>
</organism>
<feature type="compositionally biased region" description="Basic and acidic residues" evidence="7">
    <location>
        <begin position="70"/>
        <end position="83"/>
    </location>
</feature>
<evidence type="ECO:0000256" key="4">
    <source>
        <dbReference type="ARBA" id="ARBA00022614"/>
    </source>
</evidence>
<comment type="caution">
    <text evidence="10">The sequence shown here is derived from an EMBL/GenBank/DDBJ whole genome shotgun (WGS) entry which is preliminary data.</text>
</comment>
<feature type="region of interest" description="Disordered" evidence="7">
    <location>
        <begin position="702"/>
        <end position="744"/>
    </location>
</feature>
<evidence type="ECO:0000256" key="7">
    <source>
        <dbReference type="SAM" id="MobiDB-lite"/>
    </source>
</evidence>
<dbReference type="Gene3D" id="2.60.40.1220">
    <property type="match status" value="1"/>
</dbReference>
<dbReference type="AlphaFoldDB" id="A0A5M3CZ32"/>
<dbReference type="InterPro" id="IPR032675">
    <property type="entry name" value="LRR_dom_sf"/>
</dbReference>
<dbReference type="PANTHER" id="PTHR46652:SF3">
    <property type="entry name" value="LEUCINE-RICH REPEAT-CONTAINING PROTEIN 9"/>
    <property type="match status" value="1"/>
</dbReference>
<accession>A0A5M3CZ32</accession>
<evidence type="ECO:0000256" key="2">
    <source>
        <dbReference type="ARBA" id="ARBA00009432"/>
    </source>
</evidence>
<dbReference type="Pfam" id="PF12354">
    <property type="entry name" value="Internalin_N"/>
    <property type="match status" value="1"/>
</dbReference>
<dbReference type="Pfam" id="PF08191">
    <property type="entry name" value="LRR_adjacent"/>
    <property type="match status" value="1"/>
</dbReference>
<protein>
    <submittedName>
        <fullName evidence="10">Uncharacterized protein</fullName>
    </submittedName>
</protein>
<gene>
    <name evidence="10" type="ORF">GCV72_11330</name>
</gene>
<name>A0A5M3CZ32_LISMN</name>
<dbReference type="EMBL" id="AAMGIK010000004">
    <property type="protein sequence ID" value="EDH0892777.1"/>
    <property type="molecule type" value="Genomic_DNA"/>
</dbReference>
<dbReference type="InterPro" id="IPR001611">
    <property type="entry name" value="Leu-rich_rpt"/>
</dbReference>
<dbReference type="SMART" id="SM00369">
    <property type="entry name" value="LRR_TYP"/>
    <property type="match status" value="4"/>
</dbReference>
<evidence type="ECO:0000259" key="9">
    <source>
        <dbReference type="Pfam" id="PF12354"/>
    </source>
</evidence>
<dbReference type="InterPro" id="IPR022263">
    <property type="entry name" value="KxYKxGKxW"/>
</dbReference>
<keyword evidence="4" id="KW-0433">Leucine-rich repeat</keyword>
<dbReference type="Pfam" id="PF12799">
    <property type="entry name" value="LRR_4"/>
    <property type="match status" value="2"/>
</dbReference>
<dbReference type="NCBIfam" id="TIGR03715">
    <property type="entry name" value="KxYKxGKxW"/>
    <property type="match status" value="1"/>
</dbReference>
<evidence type="ECO:0000313" key="10">
    <source>
        <dbReference type="EMBL" id="EDH0892777.1"/>
    </source>
</evidence>
<feature type="domain" description="Internalin N-terminal" evidence="9">
    <location>
        <begin position="119"/>
        <end position="158"/>
    </location>
</feature>
<keyword evidence="3" id="KW-0964">Secreted</keyword>
<proteinExistence type="inferred from homology"/>
<dbReference type="InterPro" id="IPR014756">
    <property type="entry name" value="Ig_E-set"/>
</dbReference>
<dbReference type="PROSITE" id="PS51450">
    <property type="entry name" value="LRR"/>
    <property type="match status" value="5"/>
</dbReference>
<dbReference type="InterPro" id="IPR003591">
    <property type="entry name" value="Leu-rich_rpt_typical-subtyp"/>
</dbReference>
<keyword evidence="6" id="KW-0677">Repeat</keyword>
<evidence type="ECO:0000256" key="5">
    <source>
        <dbReference type="ARBA" id="ARBA00022729"/>
    </source>
</evidence>
<keyword evidence="5" id="KW-0732">Signal</keyword>
<sequence>MRFTRKAREQKQKNWRMWKKGKQWLCGAALFFTVVSSPGMTILAAEGNAVETPGLAERQVATNEPPPGEIVEKETEEDSKINENKSPTASSLKQTQESKNSEQATNTESKEAPTKAGKVIPGPTAISSIFPDANLAEVMRTILGKSSVSDMVTQTELNSITSITAENKGIINLSGLENVINLAQLRMNNNNLSDLSPLASLSKLKDVYLNNNNISDLTPLNGTVNLTTVSLNNNNISDLSPLMPSELKLFHLYIENNNVSDLSPLGNFTNLQRIDANSNPISDISPLVSLADDRLTNLKIADINMNDSIFDDIKKLPQLNYLVLDNNNISDLSPLADYQPTNGRISMYINNNNISDLSPLENVPVSLYATNQNITLPAEKWLVSLNTTNVVKQLNGDLVAPTSISNGGQYSGSAVKWDGVLNNVNQSVSYSFNKSGYTGGVNTSYIYGFSGTVTLDVIPVGVKVKLDNDGNSSTTGDQTLLAREIGNLNTLEDMYKYAKSQLDGTDYGLIDIQVDNSDGDYVVLVSQVGVLKKVDSDGGPVAADVSYTPTYQVTGTGNAAQLSASYEVTIDAPPSGFVYVYEKGTSQEKRYTTNTPLTIPNTDVNGNGVSDWRDNYTVVQYKKAGNLNPVGPGGTPIPGGVIDTPDESLEGDIITVPDTITGSDGKEYTVDPSVDIDPNTPGVQITLDDEDQDVPYLDVVLSESESTSLSESESTSLSESESTSLSESESTSLSESESTSLSES</sequence>
<reference evidence="10" key="1">
    <citation type="submission" date="2019-10" db="EMBL/GenBank/DDBJ databases">
        <authorList>
            <consortium name="GenomeTrakr: Next Generation Sequencing Network for Food Pathogen Tracability"/>
        </authorList>
    </citation>
    <scope>NUCLEOTIDE SEQUENCE</scope>
    <source>
        <strain evidence="10">CFSAN085161</strain>
    </source>
</reference>
<evidence type="ECO:0000256" key="1">
    <source>
        <dbReference type="ARBA" id="ARBA00004613"/>
    </source>
</evidence>
<dbReference type="SUPFAM" id="SSF52058">
    <property type="entry name" value="L domain-like"/>
    <property type="match status" value="1"/>
</dbReference>
<feature type="region of interest" description="Disordered" evidence="7">
    <location>
        <begin position="657"/>
        <end position="682"/>
    </location>
</feature>
<feature type="domain" description="Internalin Ig-like inter-repeat region" evidence="8">
    <location>
        <begin position="396"/>
        <end position="454"/>
    </location>
</feature>
<dbReference type="InterPro" id="IPR024634">
    <property type="entry name" value="Internalin_N"/>
</dbReference>
<dbReference type="SUPFAM" id="SSF81296">
    <property type="entry name" value="E set domains"/>
    <property type="match status" value="1"/>
</dbReference>
<comment type="similarity">
    <text evidence="2">Belongs to the internalin family.</text>
</comment>
<evidence type="ECO:0000259" key="8">
    <source>
        <dbReference type="Pfam" id="PF08191"/>
    </source>
</evidence>
<dbReference type="InterPro" id="IPR025875">
    <property type="entry name" value="Leu-rich_rpt_4"/>
</dbReference>
<feature type="non-terminal residue" evidence="10">
    <location>
        <position position="744"/>
    </location>
</feature>
<evidence type="ECO:0000256" key="3">
    <source>
        <dbReference type="ARBA" id="ARBA00022525"/>
    </source>
</evidence>